<keyword evidence="1 7" id="KW-0813">Transport</keyword>
<evidence type="ECO:0000256" key="8">
    <source>
        <dbReference type="SAM" id="MobiDB-lite"/>
    </source>
</evidence>
<dbReference type="OrthoDB" id="5334781at2"/>
<evidence type="ECO:0000256" key="5">
    <source>
        <dbReference type="ARBA" id="ARBA00023004"/>
    </source>
</evidence>
<dbReference type="GO" id="GO:0019646">
    <property type="term" value="P:aerobic electron transport chain"/>
    <property type="evidence" value="ECO:0007669"/>
    <property type="project" value="InterPro"/>
</dbReference>
<dbReference type="EMBL" id="CP041186">
    <property type="protein sequence ID" value="QDG51250.1"/>
    <property type="molecule type" value="Genomic_DNA"/>
</dbReference>
<dbReference type="InterPro" id="IPR036369">
    <property type="entry name" value="HIPIP_sf"/>
</dbReference>
<evidence type="ECO:0000256" key="4">
    <source>
        <dbReference type="ARBA" id="ARBA00022982"/>
    </source>
</evidence>
<dbReference type="PROSITE" id="PS51318">
    <property type="entry name" value="TAT"/>
    <property type="match status" value="1"/>
</dbReference>
<evidence type="ECO:0000313" key="11">
    <source>
        <dbReference type="Proteomes" id="UP000315995"/>
    </source>
</evidence>
<feature type="compositionally biased region" description="Gly residues" evidence="8">
    <location>
        <begin position="36"/>
        <end position="58"/>
    </location>
</feature>
<reference evidence="10 11" key="1">
    <citation type="submission" date="2019-06" db="EMBL/GenBank/DDBJ databases">
        <title>Persicimonas caeni gen. nov., sp. nov., a predatory bacterium isolated from solar saltern.</title>
        <authorList>
            <person name="Wang S."/>
        </authorList>
    </citation>
    <scope>NUCLEOTIDE SEQUENCE [LARGE SCALE GENOMIC DNA]</scope>
    <source>
        <strain evidence="10 11">YN101</strain>
    </source>
</reference>
<protein>
    <recommendedName>
        <fullName evidence="7">High-potential iron-sulfur protein</fullName>
        <shortName evidence="7">HiPIP</shortName>
    </recommendedName>
</protein>
<evidence type="ECO:0000313" key="10">
    <source>
        <dbReference type="EMBL" id="QDG51250.1"/>
    </source>
</evidence>
<evidence type="ECO:0000259" key="9">
    <source>
        <dbReference type="PROSITE" id="PS51373"/>
    </source>
</evidence>
<evidence type="ECO:0000256" key="2">
    <source>
        <dbReference type="ARBA" id="ARBA00022485"/>
    </source>
</evidence>
<evidence type="ECO:0000256" key="3">
    <source>
        <dbReference type="ARBA" id="ARBA00022723"/>
    </source>
</evidence>
<feature type="domain" description="High potential iron-sulfur proteins family profile" evidence="9">
    <location>
        <begin position="64"/>
        <end position="131"/>
    </location>
</feature>
<dbReference type="Gene3D" id="4.10.490.10">
    <property type="entry name" value="High potential iron-sulphur protein"/>
    <property type="match status" value="1"/>
</dbReference>
<name>A0A4Y6PSM5_PERCE</name>
<keyword evidence="3 7" id="KW-0479">Metal-binding</keyword>
<dbReference type="SUPFAM" id="SSF57652">
    <property type="entry name" value="HIPIP (high potential iron protein)"/>
    <property type="match status" value="1"/>
</dbReference>
<feature type="region of interest" description="Disordered" evidence="8">
    <location>
        <begin position="36"/>
        <end position="59"/>
    </location>
</feature>
<keyword evidence="2 7" id="KW-0004">4Fe-4S</keyword>
<dbReference type="Pfam" id="PF01355">
    <property type="entry name" value="HIPIP"/>
    <property type="match status" value="1"/>
</dbReference>
<evidence type="ECO:0000256" key="7">
    <source>
        <dbReference type="RuleBase" id="RU000620"/>
    </source>
</evidence>
<keyword evidence="4 7" id="KW-0249">Electron transport</keyword>
<dbReference type="InterPro" id="IPR006311">
    <property type="entry name" value="TAT_signal"/>
</dbReference>
<keyword evidence="6 7" id="KW-0411">Iron-sulfur</keyword>
<dbReference type="GO" id="GO:0046872">
    <property type="term" value="F:metal ion binding"/>
    <property type="evidence" value="ECO:0007669"/>
    <property type="project" value="UniProtKB-KW"/>
</dbReference>
<dbReference type="PROSITE" id="PS51373">
    <property type="entry name" value="HIPIP"/>
    <property type="match status" value="1"/>
</dbReference>
<comment type="subunit">
    <text evidence="7">Homodimer.</text>
</comment>
<accession>A0A4Y6PSM5</accession>
<dbReference type="GO" id="GO:0009055">
    <property type="term" value="F:electron transfer activity"/>
    <property type="evidence" value="ECO:0007669"/>
    <property type="project" value="InterPro"/>
</dbReference>
<dbReference type="RefSeq" id="WP_141197735.1">
    <property type="nucleotide sequence ID" value="NZ_CP041186.1"/>
</dbReference>
<gene>
    <name evidence="10" type="ORF">FIV42_11010</name>
</gene>
<keyword evidence="5 7" id="KW-0408">Iron</keyword>
<dbReference type="AlphaFoldDB" id="A0A4Y6PSM5"/>
<sequence>MSEQKLNRREFFERAAMLGAVAAGAGSFLAACQKQGGNGAEAEGGAGAQKAEGGGAKGGELSCTDTAGLSEQQIKVRESLNYVDKSPKPEQLCENCQLYKPAPSAGECGGCQTVPGPIHPKGWCTAWVKKS</sequence>
<comment type="function">
    <text evidence="7">Specific class of high-redox-potential 4Fe-4S ferredoxins. Functions in anaerobic electron transport in most purple and in some other photosynthetic bacteria and in at least one genus (Paracoccus) of halophilic, denitrifying bacteria.</text>
</comment>
<comment type="similarity">
    <text evidence="7">Belongs to the high-potential iron-sulfur protein (HiPIP) family.</text>
</comment>
<dbReference type="Proteomes" id="UP000315995">
    <property type="component" value="Chromosome"/>
</dbReference>
<proteinExistence type="inferred from homology"/>
<dbReference type="PROSITE" id="PS51257">
    <property type="entry name" value="PROKAR_LIPOPROTEIN"/>
    <property type="match status" value="1"/>
</dbReference>
<evidence type="ECO:0000256" key="1">
    <source>
        <dbReference type="ARBA" id="ARBA00022448"/>
    </source>
</evidence>
<dbReference type="InterPro" id="IPR000170">
    <property type="entry name" value="High_potential_FeS_prot"/>
</dbReference>
<keyword evidence="11" id="KW-1185">Reference proteome</keyword>
<evidence type="ECO:0000256" key="6">
    <source>
        <dbReference type="ARBA" id="ARBA00023014"/>
    </source>
</evidence>
<dbReference type="GO" id="GO:0051539">
    <property type="term" value="F:4 iron, 4 sulfur cluster binding"/>
    <property type="evidence" value="ECO:0007669"/>
    <property type="project" value="UniProtKB-KW"/>
</dbReference>
<accession>A0A5B8Y494</accession>
<organism evidence="10 11">
    <name type="scientific">Persicimonas caeni</name>
    <dbReference type="NCBI Taxonomy" id="2292766"/>
    <lineage>
        <taxon>Bacteria</taxon>
        <taxon>Deltaproteobacteria</taxon>
        <taxon>Bradymonadales</taxon>
        <taxon>Bradymonadaceae</taxon>
        <taxon>Persicimonas</taxon>
    </lineage>
</organism>